<dbReference type="AlphaFoldDB" id="A0AAX4J372"/>
<name>A0AAX4J372_9PEZI</name>
<organism evidence="1 2">
    <name type="scientific">Colletotrichum destructivum</name>
    <dbReference type="NCBI Taxonomy" id="34406"/>
    <lineage>
        <taxon>Eukaryota</taxon>
        <taxon>Fungi</taxon>
        <taxon>Dikarya</taxon>
        <taxon>Ascomycota</taxon>
        <taxon>Pezizomycotina</taxon>
        <taxon>Sordariomycetes</taxon>
        <taxon>Hypocreomycetidae</taxon>
        <taxon>Glomerellales</taxon>
        <taxon>Glomerellaceae</taxon>
        <taxon>Colletotrichum</taxon>
        <taxon>Colletotrichum destructivum species complex</taxon>
    </lineage>
</organism>
<keyword evidence="2" id="KW-1185">Reference proteome</keyword>
<gene>
    <name evidence="1" type="ORF">CDEST_15043</name>
</gene>
<protein>
    <submittedName>
        <fullName evidence="1">Uncharacterized protein</fullName>
    </submittedName>
</protein>
<evidence type="ECO:0000313" key="1">
    <source>
        <dbReference type="EMBL" id="WQF90029.1"/>
    </source>
</evidence>
<reference evidence="2" key="1">
    <citation type="journal article" date="2023" name="bioRxiv">
        <title>Complete genome of the Medicago anthracnose fungus, Colletotrichum destructivum, reveals a mini-chromosome-like region within a core chromosome.</title>
        <authorList>
            <person name="Lapalu N."/>
            <person name="Simon A."/>
            <person name="Lu A."/>
            <person name="Plaumann P.-L."/>
            <person name="Amselem J."/>
            <person name="Pigne S."/>
            <person name="Auger A."/>
            <person name="Koch C."/>
            <person name="Dallery J.-F."/>
            <person name="O'Connell R.J."/>
        </authorList>
    </citation>
    <scope>NUCLEOTIDE SEQUENCE [LARGE SCALE GENOMIC DNA]</scope>
    <source>
        <strain evidence="2">CBS 520.97</strain>
    </source>
</reference>
<evidence type="ECO:0000313" key="2">
    <source>
        <dbReference type="Proteomes" id="UP001322277"/>
    </source>
</evidence>
<accession>A0AAX4J372</accession>
<dbReference type="EMBL" id="CP137314">
    <property type="protein sequence ID" value="WQF90029.1"/>
    <property type="molecule type" value="Genomic_DNA"/>
</dbReference>
<dbReference type="GeneID" id="87951543"/>
<dbReference type="RefSeq" id="XP_062787250.1">
    <property type="nucleotide sequence ID" value="XM_062931199.1"/>
</dbReference>
<sequence>MPTWPFNYYYTDTLQASVPRQPNILSKLEKSPINDILHQAGTMPINQEPQVSDQEKEVLEQPWKQFVTEASQDDPQELVKSQAVFFEATNPSLAG</sequence>
<dbReference type="KEGG" id="cdet:87951543"/>
<proteinExistence type="predicted"/>
<dbReference type="Proteomes" id="UP001322277">
    <property type="component" value="Chromosome 10"/>
</dbReference>